<dbReference type="SUPFAM" id="SSF109854">
    <property type="entry name" value="DinB/YfiT-like putative metalloenzymes"/>
    <property type="match status" value="1"/>
</dbReference>
<gene>
    <name evidence="1" type="ORF">ACFQKB_28790</name>
</gene>
<dbReference type="EMBL" id="JBHSXS010000021">
    <property type="protein sequence ID" value="MFC6883787.1"/>
    <property type="molecule type" value="Genomic_DNA"/>
</dbReference>
<dbReference type="Pfam" id="PF04978">
    <property type="entry name" value="MST"/>
    <property type="match status" value="1"/>
</dbReference>
<proteinExistence type="predicted"/>
<organism evidence="1 2">
    <name type="scientific">Actinomadura yumaensis</name>
    <dbReference type="NCBI Taxonomy" id="111807"/>
    <lineage>
        <taxon>Bacteria</taxon>
        <taxon>Bacillati</taxon>
        <taxon>Actinomycetota</taxon>
        <taxon>Actinomycetes</taxon>
        <taxon>Streptosporangiales</taxon>
        <taxon>Thermomonosporaceae</taxon>
        <taxon>Actinomadura</taxon>
    </lineage>
</organism>
<reference evidence="2" key="1">
    <citation type="journal article" date="2019" name="Int. J. Syst. Evol. Microbiol.">
        <title>The Global Catalogue of Microorganisms (GCM) 10K type strain sequencing project: providing services to taxonomists for standard genome sequencing and annotation.</title>
        <authorList>
            <consortium name="The Broad Institute Genomics Platform"/>
            <consortium name="The Broad Institute Genome Sequencing Center for Infectious Disease"/>
            <person name="Wu L."/>
            <person name="Ma J."/>
        </authorList>
    </citation>
    <scope>NUCLEOTIDE SEQUENCE [LARGE SCALE GENOMIC DNA]</scope>
    <source>
        <strain evidence="2">JCM 3369</strain>
    </source>
</reference>
<protein>
    <submittedName>
        <fullName evidence="1">DinB family protein</fullName>
    </submittedName>
</protein>
<keyword evidence="2" id="KW-1185">Reference proteome</keyword>
<comment type="caution">
    <text evidence="1">The sequence shown here is derived from an EMBL/GenBank/DDBJ whole genome shotgun (WGS) entry which is preliminary data.</text>
</comment>
<sequence length="176" mass="19938">MITPSDMPSEPPDTLTDPRELLTGYLDYYRSALLRKLEGFPEDRLRAAVLPSGWTPLELFKHLTYVEIRWLQWGFMAEDVGDPWGDRGPGGRPENPWKVGEDETLDGLKALAAETWERSRRIVASASLDEAAKPGERFQDEPASLIWILFHLLQEYARHLGHLDVVRELADGAVGE</sequence>
<dbReference type="RefSeq" id="WP_160826786.1">
    <property type="nucleotide sequence ID" value="NZ_JBHSXE010000001.1"/>
</dbReference>
<evidence type="ECO:0000313" key="2">
    <source>
        <dbReference type="Proteomes" id="UP001596380"/>
    </source>
</evidence>
<dbReference type="Proteomes" id="UP001596380">
    <property type="component" value="Unassembled WGS sequence"/>
</dbReference>
<dbReference type="InterPro" id="IPR034660">
    <property type="entry name" value="DinB/YfiT-like"/>
</dbReference>
<name>A0ABW2CPN3_9ACTN</name>
<dbReference type="Gene3D" id="1.20.120.450">
    <property type="entry name" value="dinb family like domain"/>
    <property type="match status" value="1"/>
</dbReference>
<evidence type="ECO:0000313" key="1">
    <source>
        <dbReference type="EMBL" id="MFC6883787.1"/>
    </source>
</evidence>
<dbReference type="InterPro" id="IPR007061">
    <property type="entry name" value="MST-like"/>
</dbReference>
<accession>A0ABW2CPN3</accession>